<reference evidence="4 5" key="1">
    <citation type="submission" date="2024-04" db="EMBL/GenBank/DDBJ databases">
        <authorList>
            <person name="Waldvogel A.-M."/>
            <person name="Schoenle A."/>
        </authorList>
    </citation>
    <scope>NUCLEOTIDE SEQUENCE [LARGE SCALE GENOMIC DNA]</scope>
</reference>
<evidence type="ECO:0000313" key="5">
    <source>
        <dbReference type="Proteomes" id="UP001497482"/>
    </source>
</evidence>
<evidence type="ECO:0000259" key="3">
    <source>
        <dbReference type="SMART" id="SM00409"/>
    </source>
</evidence>
<dbReference type="Proteomes" id="UP001497482">
    <property type="component" value="Chromosome 19"/>
</dbReference>
<feature type="chain" id="PRO_5043326604" description="Immunoglobulin domain-containing protein" evidence="2">
    <location>
        <begin position="20"/>
        <end position="167"/>
    </location>
</feature>
<dbReference type="InterPro" id="IPR036179">
    <property type="entry name" value="Ig-like_dom_sf"/>
</dbReference>
<accession>A0AAV2KT75</accession>
<keyword evidence="5" id="KW-1185">Reference proteome</keyword>
<name>A0AAV2KT75_KNICA</name>
<dbReference type="SUPFAM" id="SSF48726">
    <property type="entry name" value="Immunoglobulin"/>
    <property type="match status" value="1"/>
</dbReference>
<keyword evidence="1" id="KW-1133">Transmembrane helix</keyword>
<dbReference type="InterPro" id="IPR003599">
    <property type="entry name" value="Ig_sub"/>
</dbReference>
<dbReference type="Gene3D" id="2.60.40.10">
    <property type="entry name" value="Immunoglobulins"/>
    <property type="match status" value="1"/>
</dbReference>
<evidence type="ECO:0000313" key="4">
    <source>
        <dbReference type="EMBL" id="CAL1590457.1"/>
    </source>
</evidence>
<dbReference type="EMBL" id="OZ035841">
    <property type="protein sequence ID" value="CAL1590457.1"/>
    <property type="molecule type" value="Genomic_DNA"/>
</dbReference>
<keyword evidence="1" id="KW-0472">Membrane</keyword>
<proteinExistence type="predicted"/>
<organism evidence="4 5">
    <name type="scientific">Knipowitschia caucasica</name>
    <name type="common">Caucasian dwarf goby</name>
    <name type="synonym">Pomatoschistus caucasicus</name>
    <dbReference type="NCBI Taxonomy" id="637954"/>
    <lineage>
        <taxon>Eukaryota</taxon>
        <taxon>Metazoa</taxon>
        <taxon>Chordata</taxon>
        <taxon>Craniata</taxon>
        <taxon>Vertebrata</taxon>
        <taxon>Euteleostomi</taxon>
        <taxon>Actinopterygii</taxon>
        <taxon>Neopterygii</taxon>
        <taxon>Teleostei</taxon>
        <taxon>Neoteleostei</taxon>
        <taxon>Acanthomorphata</taxon>
        <taxon>Gobiaria</taxon>
        <taxon>Gobiiformes</taxon>
        <taxon>Gobioidei</taxon>
        <taxon>Gobiidae</taxon>
        <taxon>Gobiinae</taxon>
        <taxon>Knipowitschia</taxon>
    </lineage>
</organism>
<evidence type="ECO:0000256" key="2">
    <source>
        <dbReference type="SAM" id="SignalP"/>
    </source>
</evidence>
<dbReference type="InterPro" id="IPR013106">
    <property type="entry name" value="Ig_V-set"/>
</dbReference>
<keyword evidence="2" id="KW-0732">Signal</keyword>
<keyword evidence="1" id="KW-0812">Transmembrane</keyword>
<sequence>MGRPFRVLLVFSLMLATNAQVNLHETNHFLFAAPGDNITLPCLNKDVEFRGSLHIHNVSSEQTGTYYCAVAACGQVLFGNGTEVRVREVSEMLVYVLGGVSVFSTSLVVGLSFCLCTNNNTDKSVKGAAAKTKDVPKRLQYKATEQVNRRRQSHDTWSECVYLSVEQ</sequence>
<feature type="domain" description="Immunoglobulin" evidence="3">
    <location>
        <begin position="27"/>
        <end position="87"/>
    </location>
</feature>
<dbReference type="AlphaFoldDB" id="A0AAV2KT75"/>
<dbReference type="InterPro" id="IPR013783">
    <property type="entry name" value="Ig-like_fold"/>
</dbReference>
<dbReference type="Pfam" id="PF07686">
    <property type="entry name" value="V-set"/>
    <property type="match status" value="1"/>
</dbReference>
<evidence type="ECO:0000256" key="1">
    <source>
        <dbReference type="SAM" id="Phobius"/>
    </source>
</evidence>
<dbReference type="SMART" id="SM00409">
    <property type="entry name" value="IG"/>
    <property type="match status" value="1"/>
</dbReference>
<feature type="transmembrane region" description="Helical" evidence="1">
    <location>
        <begin position="92"/>
        <end position="116"/>
    </location>
</feature>
<protein>
    <recommendedName>
        <fullName evidence="3">Immunoglobulin domain-containing protein</fullName>
    </recommendedName>
</protein>
<gene>
    <name evidence="4" type="ORF">KC01_LOCUS19969</name>
</gene>
<feature type="signal peptide" evidence="2">
    <location>
        <begin position="1"/>
        <end position="19"/>
    </location>
</feature>